<dbReference type="InterPro" id="IPR011051">
    <property type="entry name" value="RmlC_Cupin_sf"/>
</dbReference>
<name>A0A8H4Q1M8_9HYPO</name>
<dbReference type="CDD" id="cd06993">
    <property type="entry name" value="cupin_CENP-C_C"/>
    <property type="match status" value="1"/>
</dbReference>
<dbReference type="FunFam" id="2.60.120.10:FF:000033">
    <property type="entry name" value="Centromere protein C 1"/>
    <property type="match status" value="1"/>
</dbReference>
<feature type="compositionally biased region" description="Acidic residues" evidence="7">
    <location>
        <begin position="570"/>
        <end position="579"/>
    </location>
</feature>
<dbReference type="InterPro" id="IPR028386">
    <property type="entry name" value="CENP-C/Mif2/cnp3"/>
</dbReference>
<accession>A0A8H4Q1M8</accession>
<dbReference type="Pfam" id="PF15624">
    <property type="entry name" value="Mif2_N"/>
    <property type="match status" value="1"/>
</dbReference>
<evidence type="ECO:0000256" key="6">
    <source>
        <dbReference type="ARBA" id="ARBA00075033"/>
    </source>
</evidence>
<dbReference type="PANTHER" id="PTHR16684">
    <property type="entry name" value="CENTROMERE PROTEIN C"/>
    <property type="match status" value="1"/>
</dbReference>
<dbReference type="Pfam" id="PF11699">
    <property type="entry name" value="CENP-C_C"/>
    <property type="match status" value="1"/>
</dbReference>
<dbReference type="GO" id="GO:0000776">
    <property type="term" value="C:kinetochore"/>
    <property type="evidence" value="ECO:0007669"/>
    <property type="project" value="InterPro"/>
</dbReference>
<dbReference type="GO" id="GO:0051455">
    <property type="term" value="P:spindle attachment to meiosis I kinetochore"/>
    <property type="evidence" value="ECO:0007669"/>
    <property type="project" value="TreeGrafter"/>
</dbReference>
<keyword evidence="3" id="KW-0238">DNA-binding</keyword>
<feature type="compositionally biased region" description="Acidic residues" evidence="7">
    <location>
        <begin position="318"/>
        <end position="328"/>
    </location>
</feature>
<organism evidence="10 11">
    <name type="scientific">Ophiocordyceps camponoti-floridani</name>
    <dbReference type="NCBI Taxonomy" id="2030778"/>
    <lineage>
        <taxon>Eukaryota</taxon>
        <taxon>Fungi</taxon>
        <taxon>Dikarya</taxon>
        <taxon>Ascomycota</taxon>
        <taxon>Pezizomycotina</taxon>
        <taxon>Sordariomycetes</taxon>
        <taxon>Hypocreomycetidae</taxon>
        <taxon>Hypocreales</taxon>
        <taxon>Ophiocordycipitaceae</taxon>
        <taxon>Ophiocordyceps</taxon>
    </lineage>
</organism>
<evidence type="ECO:0000313" key="10">
    <source>
        <dbReference type="EMBL" id="KAF4581978.1"/>
    </source>
</evidence>
<evidence type="ECO:0000259" key="8">
    <source>
        <dbReference type="Pfam" id="PF11699"/>
    </source>
</evidence>
<feature type="region of interest" description="Disordered" evidence="7">
    <location>
        <begin position="541"/>
        <end position="580"/>
    </location>
</feature>
<dbReference type="InterPro" id="IPR025974">
    <property type="entry name" value="Mif2/CENP-C_cupin"/>
</dbReference>
<dbReference type="SUPFAM" id="SSF51182">
    <property type="entry name" value="RmlC-like cupins"/>
    <property type="match status" value="1"/>
</dbReference>
<feature type="region of interest" description="Disordered" evidence="7">
    <location>
        <begin position="192"/>
        <end position="492"/>
    </location>
</feature>
<dbReference type="Proteomes" id="UP000562929">
    <property type="component" value="Unassembled WGS sequence"/>
</dbReference>
<feature type="compositionally biased region" description="Pro residues" evidence="7">
    <location>
        <begin position="300"/>
        <end position="310"/>
    </location>
</feature>
<dbReference type="GO" id="GO:0005634">
    <property type="term" value="C:nucleus"/>
    <property type="evidence" value="ECO:0007669"/>
    <property type="project" value="UniProtKB-SubCell"/>
</dbReference>
<feature type="compositionally biased region" description="Acidic residues" evidence="7">
    <location>
        <begin position="439"/>
        <end position="449"/>
    </location>
</feature>
<evidence type="ECO:0000256" key="5">
    <source>
        <dbReference type="ARBA" id="ARBA00057947"/>
    </source>
</evidence>
<feature type="compositionally biased region" description="Basic and acidic residues" evidence="7">
    <location>
        <begin position="1"/>
        <end position="20"/>
    </location>
</feature>
<dbReference type="OrthoDB" id="1939643at2759"/>
<comment type="caution">
    <text evidence="10">The sequence shown here is derived from an EMBL/GenBank/DDBJ whole genome shotgun (WGS) entry which is preliminary data.</text>
</comment>
<dbReference type="GO" id="GO:0051382">
    <property type="term" value="P:kinetochore assembly"/>
    <property type="evidence" value="ECO:0007669"/>
    <property type="project" value="InterPro"/>
</dbReference>
<dbReference type="AlphaFoldDB" id="A0A8H4Q1M8"/>
<feature type="compositionally biased region" description="Basic and acidic residues" evidence="7">
    <location>
        <begin position="393"/>
        <end position="405"/>
    </location>
</feature>
<keyword evidence="4" id="KW-0539">Nucleus</keyword>
<dbReference type="PANTHER" id="PTHR16684:SF11">
    <property type="entry name" value="CENTROMERE PROTEIN C"/>
    <property type="match status" value="1"/>
</dbReference>
<feature type="compositionally biased region" description="Polar residues" evidence="7">
    <location>
        <begin position="243"/>
        <end position="252"/>
    </location>
</feature>
<evidence type="ECO:0000256" key="2">
    <source>
        <dbReference type="ARBA" id="ARBA00010291"/>
    </source>
</evidence>
<comment type="subcellular location">
    <subcellularLocation>
        <location evidence="1">Nucleus</location>
    </subcellularLocation>
</comment>
<dbReference type="GO" id="GO:0019237">
    <property type="term" value="F:centromeric DNA binding"/>
    <property type="evidence" value="ECO:0007669"/>
    <property type="project" value="InterPro"/>
</dbReference>
<evidence type="ECO:0000256" key="7">
    <source>
        <dbReference type="SAM" id="MobiDB-lite"/>
    </source>
</evidence>
<feature type="compositionally biased region" description="Basic and acidic residues" evidence="7">
    <location>
        <begin position="351"/>
        <end position="376"/>
    </location>
</feature>
<reference evidence="10 11" key="1">
    <citation type="journal article" date="2020" name="G3 (Bethesda)">
        <title>Genetic Underpinnings of Host Manipulation by Ophiocordyceps as Revealed by Comparative Transcriptomics.</title>
        <authorList>
            <person name="Will I."/>
            <person name="Das B."/>
            <person name="Trinh T."/>
            <person name="Brachmann A."/>
            <person name="Ohm R.A."/>
            <person name="de Bekker C."/>
        </authorList>
    </citation>
    <scope>NUCLEOTIDE SEQUENCE [LARGE SCALE GENOMIC DNA]</scope>
    <source>
        <strain evidence="10 11">EC05</strain>
    </source>
</reference>
<proteinExistence type="inferred from homology"/>
<evidence type="ECO:0000256" key="4">
    <source>
        <dbReference type="ARBA" id="ARBA00023242"/>
    </source>
</evidence>
<evidence type="ECO:0000313" key="11">
    <source>
        <dbReference type="Proteomes" id="UP000562929"/>
    </source>
</evidence>
<protein>
    <recommendedName>
        <fullName evidence="6">CENP-C homolog</fullName>
    </recommendedName>
</protein>
<feature type="domain" description="Mif2/CENP-C cupin" evidence="8">
    <location>
        <begin position="631"/>
        <end position="715"/>
    </location>
</feature>
<gene>
    <name evidence="10" type="ORF">GQ602_006602</name>
</gene>
<sequence>MPPRRRVEVPESQDFHELGHRGRKTGISLPDGGERDEHGMQPLENLFSSPLKPETNGNHDSGSEDMDISSSGGPGPDTLLRNQRNAKLPVPRSRSPLKTTLGSPPRKMAPPRVVERVPSPADDASAPRSLQFDASFDDSADVTGPGPDPDPLPTKPNGFGPNGVGDGSTLDLGNNSVEESVLLLDAVNRQNESFEEDSALAAVPASQDVTELEEQREEAPSQPAEQPVKRRRGRPRRQDRPVDNSQSSQPTATKKRRSSRTSLVAEGNDADASQQAPIAQDQRKAKRQRTKGPSTATSMAPPPLPPPERPAPAARYEVDEEEEADAAEAMEREHETKGTGARQKHAGRRQKTAETHNKHDEGQDRHLKHPEGPADKHAKRQNKHAEDGNLESRTSRAEKRRERAVAEPTDAELHKKKGADGRHKTVTASANKPGRAEAAENEDDDEDEEPKPRRKGRPARKDKAPGDASFMALQRGPPMPKSRGLVSVRRDDEAMTLTRSGRHSYRPVQYWRGEQVICEDEEQNDMFHNRGDFVLPTIKEVVRVPPEAPPSKRGTRSGGRTRTKQGRQPEEEEELEEWEVSQGVMTGEVVIWEPEHEEHPPGEDEPVQVMRDRIAISSDAIQTSDIKDATFRFAKTLTTPFMGSGVVDLPPGAEKRPKNSRKMHMVFFVHYGKVLVTLNETQFRITAGGTWFVPRGNYYSITNDYDSPSRIFFAQACEVHPPRPDANDGSATDPTPS</sequence>
<comment type="function">
    <text evidence="5">Component of the kinetochore, a multiprotein complex that assembles on centromeric DNA and attaches chromosomes to spindle microtubules, mediating chromosome segregation and sister chromatid segregation during meiosis and mitosis. Component of the inner kinetochore constitutive centromere-associated network (CCAN), which serves as a structural platform for outer kinetochore assembly.</text>
</comment>
<evidence type="ECO:0000256" key="1">
    <source>
        <dbReference type="ARBA" id="ARBA00004123"/>
    </source>
</evidence>
<dbReference type="EMBL" id="JAACLJ010000008">
    <property type="protein sequence ID" value="KAF4581978.1"/>
    <property type="molecule type" value="Genomic_DNA"/>
</dbReference>
<feature type="compositionally biased region" description="Basic residues" evidence="7">
    <location>
        <begin position="553"/>
        <end position="565"/>
    </location>
</feature>
<dbReference type="Gene3D" id="2.60.120.10">
    <property type="entry name" value="Jelly Rolls"/>
    <property type="match status" value="1"/>
</dbReference>
<comment type="similarity">
    <text evidence="2">Belongs to the CENP-C/MIF2 family.</text>
</comment>
<dbReference type="InterPro" id="IPR014710">
    <property type="entry name" value="RmlC-like_jellyroll"/>
</dbReference>
<evidence type="ECO:0000259" key="9">
    <source>
        <dbReference type="Pfam" id="PF15624"/>
    </source>
</evidence>
<feature type="region of interest" description="Disordered" evidence="7">
    <location>
        <begin position="1"/>
        <end position="173"/>
    </location>
</feature>
<dbReference type="GO" id="GO:0051315">
    <property type="term" value="P:attachment of mitotic spindle microtubules to kinetochore"/>
    <property type="evidence" value="ECO:0007669"/>
    <property type="project" value="TreeGrafter"/>
</dbReference>
<feature type="domain" description="Mif2 N-terminal" evidence="9">
    <location>
        <begin position="15"/>
        <end position="129"/>
    </location>
</feature>
<evidence type="ECO:0000256" key="3">
    <source>
        <dbReference type="ARBA" id="ARBA00023125"/>
    </source>
</evidence>
<keyword evidence="11" id="KW-1185">Reference proteome</keyword>
<dbReference type="InterPro" id="IPR028929">
    <property type="entry name" value="Mif2_N"/>
</dbReference>